<keyword evidence="1" id="KW-0812">Transmembrane</keyword>
<dbReference type="GeneID" id="85371755"/>
<evidence type="ECO:0000313" key="2">
    <source>
        <dbReference type="EMBL" id="KAK1542936.1"/>
    </source>
</evidence>
<comment type="caution">
    <text evidence="2">The sequence shown here is derived from an EMBL/GenBank/DDBJ whole genome shotgun (WGS) entry which is preliminary data.</text>
</comment>
<organism evidence="2 3">
    <name type="scientific">Colletotrichum paranaense</name>
    <dbReference type="NCBI Taxonomy" id="1914294"/>
    <lineage>
        <taxon>Eukaryota</taxon>
        <taxon>Fungi</taxon>
        <taxon>Dikarya</taxon>
        <taxon>Ascomycota</taxon>
        <taxon>Pezizomycotina</taxon>
        <taxon>Sordariomycetes</taxon>
        <taxon>Hypocreomycetidae</taxon>
        <taxon>Glomerellales</taxon>
        <taxon>Glomerellaceae</taxon>
        <taxon>Colletotrichum</taxon>
        <taxon>Colletotrichum acutatum species complex</taxon>
    </lineage>
</organism>
<feature type="transmembrane region" description="Helical" evidence="1">
    <location>
        <begin position="97"/>
        <end position="123"/>
    </location>
</feature>
<reference evidence="2 3" key="1">
    <citation type="submission" date="2016-10" db="EMBL/GenBank/DDBJ databases">
        <title>The genome sequence of Colletotrichum fioriniae PJ7.</title>
        <authorList>
            <person name="Baroncelli R."/>
        </authorList>
    </citation>
    <scope>NUCLEOTIDE SEQUENCE [LARGE SCALE GENOMIC DNA]</scope>
    <source>
        <strain evidence="2 3">IMI 384185</strain>
    </source>
</reference>
<dbReference type="RefSeq" id="XP_060352062.1">
    <property type="nucleotide sequence ID" value="XM_060487856.1"/>
</dbReference>
<dbReference type="EMBL" id="MOPA01000003">
    <property type="protein sequence ID" value="KAK1542936.1"/>
    <property type="molecule type" value="Genomic_DNA"/>
</dbReference>
<keyword evidence="1" id="KW-1133">Transmembrane helix</keyword>
<keyword evidence="1" id="KW-0472">Membrane</keyword>
<sequence length="124" mass="13554">MDGWWVVCLRYLSHLPSLSPSLSPFVYSPAMQKTLPQARSRGSQHRVFDCCRSFQDLVLVYLVLLLGILVRFLGLVQTPKHATEVDPLSRFEVSLSFSLSLVGVSVPFLTAASCCGIVVAGGVL</sequence>
<protein>
    <submittedName>
        <fullName evidence="2">Uncharacterized protein</fullName>
    </submittedName>
</protein>
<accession>A0ABQ9STT2</accession>
<feature type="transmembrane region" description="Helical" evidence="1">
    <location>
        <begin position="58"/>
        <end position="77"/>
    </location>
</feature>
<keyword evidence="3" id="KW-1185">Reference proteome</keyword>
<gene>
    <name evidence="2" type="ORF">CPAR01_03569</name>
</gene>
<name>A0ABQ9STT2_9PEZI</name>
<evidence type="ECO:0000256" key="1">
    <source>
        <dbReference type="SAM" id="Phobius"/>
    </source>
</evidence>
<evidence type="ECO:0000313" key="3">
    <source>
        <dbReference type="Proteomes" id="UP001241169"/>
    </source>
</evidence>
<proteinExistence type="predicted"/>
<dbReference type="Proteomes" id="UP001241169">
    <property type="component" value="Unassembled WGS sequence"/>
</dbReference>